<evidence type="ECO:0000313" key="1">
    <source>
        <dbReference type="EMBL" id="KMO82408.1"/>
    </source>
</evidence>
<gene>
    <name evidence="1" type="ORF">MCHLDSM_01031</name>
</gene>
<accession>A0A0J6WK78</accession>
<protein>
    <submittedName>
        <fullName evidence="1">Uncharacterized protein</fullName>
    </submittedName>
</protein>
<dbReference type="STRING" id="37916.MCHLDSM_01031"/>
<organism evidence="1 2">
    <name type="scientific">Mycolicibacterium chlorophenolicum</name>
    <dbReference type="NCBI Taxonomy" id="37916"/>
    <lineage>
        <taxon>Bacteria</taxon>
        <taxon>Bacillati</taxon>
        <taxon>Actinomycetota</taxon>
        <taxon>Actinomycetes</taxon>
        <taxon>Mycobacteriales</taxon>
        <taxon>Mycobacteriaceae</taxon>
        <taxon>Mycolicibacterium</taxon>
    </lineage>
</organism>
<keyword evidence="2" id="KW-1185">Reference proteome</keyword>
<name>A0A0J6WK78_9MYCO</name>
<reference evidence="1 2" key="1">
    <citation type="journal article" date="2015" name="Genome Biol. Evol.">
        <title>Characterization of Three Mycobacterium spp. with Potential Use in Bioremediation by Genome Sequencing and Comparative Genomics.</title>
        <authorList>
            <person name="Das S."/>
            <person name="Pettersson B.M."/>
            <person name="Behra P.R."/>
            <person name="Ramesh M."/>
            <person name="Dasgupta S."/>
            <person name="Bhattacharya A."/>
            <person name="Kirsebom L.A."/>
        </authorList>
    </citation>
    <scope>NUCLEOTIDE SEQUENCE [LARGE SCALE GENOMIC DNA]</scope>
    <source>
        <strain evidence="1 2">DSM 43826</strain>
    </source>
</reference>
<dbReference type="RefSeq" id="WP_048469030.1">
    <property type="nucleotide sequence ID" value="NZ_JYNL01000009.1"/>
</dbReference>
<dbReference type="PATRIC" id="fig|37916.4.peg.901"/>
<dbReference type="AlphaFoldDB" id="A0A0J6WK78"/>
<sequence>MVRIAVSALHDGPAELAAQLPVLGTLARRLPDPNGWQVWIVELDWPVRFHIPLDAHPDDASLSVDFDEHGPFLWVRAVAVAGGRETLQGVRQLRVHLAYVLNPDEVVDLSSPFIGAVGEAYIDDVTAAEGPVPPAPVTDAGVETANATSDPSGVADLPERASAMGYDEVDGDLEVWVSKLAAVAAAVPEVIPDLISDAGQAPGYVLSGVTATYYGLAGTPPRTTDDRLELVYWIVDDLAAGLARGWVAAAPAYQEGDPSAVHALWLGRWHNLMSALSTDWGERTRARIEQYFLSPS</sequence>
<proteinExistence type="predicted"/>
<evidence type="ECO:0000313" key="2">
    <source>
        <dbReference type="Proteomes" id="UP000036513"/>
    </source>
</evidence>
<dbReference type="Proteomes" id="UP000036513">
    <property type="component" value="Unassembled WGS sequence"/>
</dbReference>
<comment type="caution">
    <text evidence="1">The sequence shown here is derived from an EMBL/GenBank/DDBJ whole genome shotgun (WGS) entry which is preliminary data.</text>
</comment>
<dbReference type="EMBL" id="JYNL01000009">
    <property type="protein sequence ID" value="KMO82408.1"/>
    <property type="molecule type" value="Genomic_DNA"/>
</dbReference>